<evidence type="ECO:0000313" key="6">
    <source>
        <dbReference type="EMBL" id="KAJ9134293.1"/>
    </source>
</evidence>
<dbReference type="InterPro" id="IPR002938">
    <property type="entry name" value="FAD-bd"/>
</dbReference>
<evidence type="ECO:0000259" key="5">
    <source>
        <dbReference type="Pfam" id="PF01494"/>
    </source>
</evidence>
<name>A0AA38VBZ2_9PEZI</name>
<keyword evidence="1" id="KW-0285">Flavoprotein</keyword>
<protein>
    <submittedName>
        <fullName evidence="6">FAD/NAD(P)-binding domain-containing protein</fullName>
    </submittedName>
</protein>
<sequence length="416" mass="46698">MKVIIVGAGPSGLLLALFLGKQGISVDILEKAADLDKQPRATHYSAPAAYELQRAGVLDDIYSRGGFVPSGVCWRNLDGTKLGGLKVKEVYPEDYPYKLVCYPLDVLGPLLYEHILRESNVRVHWSHNVVKVEQDDSSAWVEVETPQGRSKITADYVVGCDGARSIVRRELFGEQFPGFTWYEQIVATNTYYDFDQFGWEDSNFIIHPEHYFMAARISPHRGKEALWRITYGELPGLTAEELKARQPEKFQLFLPGHPEPDQYKIKSFSPYKIHQRCALKMRVGRVLLAADAAHLCNPFGGLGLVGGITDVGGLADCLIGIHHGLADDSIMDHYDQVRRDIYYTTINPMSSENFMRVCRQDAEHALKHDGFFKVCEKAEADRDFARGLQTGLLGLLQHDFTQYYKKTANGHTGIAA</sequence>
<organism evidence="6 7">
    <name type="scientific">Pleurostoma richardsiae</name>
    <dbReference type="NCBI Taxonomy" id="41990"/>
    <lineage>
        <taxon>Eukaryota</taxon>
        <taxon>Fungi</taxon>
        <taxon>Dikarya</taxon>
        <taxon>Ascomycota</taxon>
        <taxon>Pezizomycotina</taxon>
        <taxon>Sordariomycetes</taxon>
        <taxon>Sordariomycetidae</taxon>
        <taxon>Calosphaeriales</taxon>
        <taxon>Pleurostomataceae</taxon>
        <taxon>Pleurostoma</taxon>
    </lineage>
</organism>
<dbReference type="GO" id="GO:0071949">
    <property type="term" value="F:FAD binding"/>
    <property type="evidence" value="ECO:0007669"/>
    <property type="project" value="InterPro"/>
</dbReference>
<dbReference type="Pfam" id="PF01494">
    <property type="entry name" value="FAD_binding_3"/>
    <property type="match status" value="1"/>
</dbReference>
<feature type="chain" id="PRO_5041354788" evidence="4">
    <location>
        <begin position="17"/>
        <end position="416"/>
    </location>
</feature>
<dbReference type="InterPro" id="IPR050631">
    <property type="entry name" value="PheA/TfdB_FAD_monoxygenase"/>
</dbReference>
<dbReference type="PRINTS" id="PR00420">
    <property type="entry name" value="RNGMNOXGNASE"/>
</dbReference>
<dbReference type="GO" id="GO:0008688">
    <property type="term" value="F:3-(3-hydroxyphenyl)propionate hydroxylase activity"/>
    <property type="evidence" value="ECO:0007669"/>
    <property type="project" value="TreeGrafter"/>
</dbReference>
<keyword evidence="7" id="KW-1185">Reference proteome</keyword>
<dbReference type="AlphaFoldDB" id="A0AA38VBZ2"/>
<proteinExistence type="predicted"/>
<dbReference type="Gene3D" id="3.50.50.60">
    <property type="entry name" value="FAD/NAD(P)-binding domain"/>
    <property type="match status" value="1"/>
</dbReference>
<keyword evidence="4" id="KW-0732">Signal</keyword>
<evidence type="ECO:0000256" key="3">
    <source>
        <dbReference type="ARBA" id="ARBA00023002"/>
    </source>
</evidence>
<gene>
    <name evidence="6" type="ORF">NKR23_g10256</name>
</gene>
<evidence type="ECO:0000313" key="7">
    <source>
        <dbReference type="Proteomes" id="UP001174694"/>
    </source>
</evidence>
<dbReference type="Gene3D" id="3.30.70.2450">
    <property type="match status" value="1"/>
</dbReference>
<keyword evidence="3" id="KW-0560">Oxidoreductase</keyword>
<comment type="caution">
    <text evidence="6">The sequence shown here is derived from an EMBL/GenBank/DDBJ whole genome shotgun (WGS) entry which is preliminary data.</text>
</comment>
<reference evidence="6" key="1">
    <citation type="submission" date="2022-07" db="EMBL/GenBank/DDBJ databases">
        <title>Fungi with potential for degradation of polypropylene.</title>
        <authorList>
            <person name="Gostincar C."/>
        </authorList>
    </citation>
    <scope>NUCLEOTIDE SEQUENCE</scope>
    <source>
        <strain evidence="6">EXF-13308</strain>
    </source>
</reference>
<dbReference type="PANTHER" id="PTHR43476:SF3">
    <property type="entry name" value="FAD-BINDING MONOOXYGENASE"/>
    <property type="match status" value="1"/>
</dbReference>
<dbReference type="GO" id="GO:0019622">
    <property type="term" value="P:3-(3-hydroxy)phenylpropionate catabolic process"/>
    <property type="evidence" value="ECO:0007669"/>
    <property type="project" value="TreeGrafter"/>
</dbReference>
<dbReference type="InterPro" id="IPR036188">
    <property type="entry name" value="FAD/NAD-bd_sf"/>
</dbReference>
<feature type="signal peptide" evidence="4">
    <location>
        <begin position="1"/>
        <end position="16"/>
    </location>
</feature>
<evidence type="ECO:0000256" key="2">
    <source>
        <dbReference type="ARBA" id="ARBA00022827"/>
    </source>
</evidence>
<accession>A0AA38VBZ2</accession>
<feature type="domain" description="FAD-binding" evidence="5">
    <location>
        <begin position="2"/>
        <end position="341"/>
    </location>
</feature>
<evidence type="ECO:0000256" key="1">
    <source>
        <dbReference type="ARBA" id="ARBA00022630"/>
    </source>
</evidence>
<dbReference type="PANTHER" id="PTHR43476">
    <property type="entry name" value="3-(3-HYDROXY-PHENYL)PROPIONATE/3-HYDROXYCINNAMIC ACID HYDROXYLASE"/>
    <property type="match status" value="1"/>
</dbReference>
<evidence type="ECO:0000256" key="4">
    <source>
        <dbReference type="SAM" id="SignalP"/>
    </source>
</evidence>
<dbReference type="EMBL" id="JANBVO010000044">
    <property type="protein sequence ID" value="KAJ9134293.1"/>
    <property type="molecule type" value="Genomic_DNA"/>
</dbReference>
<keyword evidence="2" id="KW-0274">FAD</keyword>
<dbReference type="SUPFAM" id="SSF51905">
    <property type="entry name" value="FAD/NAD(P)-binding domain"/>
    <property type="match status" value="1"/>
</dbReference>
<dbReference type="Proteomes" id="UP001174694">
    <property type="component" value="Unassembled WGS sequence"/>
</dbReference>